<dbReference type="KEGG" id="tcx:Tcr_0670"/>
<protein>
    <submittedName>
        <fullName evidence="2">Uncharacterized protein</fullName>
    </submittedName>
</protein>
<feature type="region of interest" description="Disordered" evidence="1">
    <location>
        <begin position="54"/>
        <end position="90"/>
    </location>
</feature>
<evidence type="ECO:0000313" key="2">
    <source>
        <dbReference type="EMBL" id="ABB41266.1"/>
    </source>
</evidence>
<feature type="compositionally biased region" description="Basic and acidic residues" evidence="1">
    <location>
        <begin position="54"/>
        <end position="66"/>
    </location>
</feature>
<dbReference type="eggNOG" id="ENOG5033EXF">
    <property type="taxonomic scope" value="Bacteria"/>
</dbReference>
<feature type="compositionally biased region" description="Basic and acidic residues" evidence="1">
    <location>
        <begin position="76"/>
        <end position="90"/>
    </location>
</feature>
<reference evidence="2" key="1">
    <citation type="submission" date="2006-07" db="EMBL/GenBank/DDBJ databases">
        <title>Complete sequence of Thiomicrospira crunogena XCL-2.</title>
        <authorList>
            <consortium name="US DOE Joint Genome Institute"/>
            <person name="Copeland A."/>
            <person name="Lucas S."/>
            <person name="Lapidus A."/>
            <person name="Barry K."/>
            <person name="Detter J.C."/>
            <person name="Glavina del Rio T."/>
            <person name="Hammon N."/>
            <person name="Israni S."/>
            <person name="Dalin E."/>
            <person name="Tice H."/>
            <person name="Pitluck S."/>
            <person name="Chain P."/>
            <person name="Malfatti S."/>
            <person name="Shin M."/>
            <person name="Vergez L."/>
            <person name="Schmutz J."/>
            <person name="Larimer F."/>
            <person name="Land M."/>
            <person name="Hauser L."/>
            <person name="Kyrpides N."/>
            <person name="Lykidis A."/>
            <person name="Scott K.M."/>
            <person name="Sievert S."/>
            <person name="Kerfeld C."/>
            <person name="Freyermuth S."/>
            <person name="Dobrinski K."/>
            <person name="Boller A."/>
            <person name="Fitzpatrick K."/>
            <person name="Thoma P."/>
            <person name="Moore J."/>
            <person name="Richardson P."/>
        </authorList>
    </citation>
    <scope>NUCLEOTIDE SEQUENCE</scope>
    <source>
        <strain evidence="2">XCL-2</strain>
    </source>
</reference>
<name>Q31HV7_HYDCU</name>
<organism evidence="2">
    <name type="scientific">Hydrogenovibrio crunogenus (strain DSM 25203 / XCL-2)</name>
    <name type="common">Thiomicrospira crunogena</name>
    <dbReference type="NCBI Taxonomy" id="317025"/>
    <lineage>
        <taxon>Bacteria</taxon>
        <taxon>Pseudomonadati</taxon>
        <taxon>Pseudomonadota</taxon>
        <taxon>Gammaproteobacteria</taxon>
        <taxon>Thiotrichales</taxon>
        <taxon>Piscirickettsiaceae</taxon>
        <taxon>Hydrogenovibrio</taxon>
    </lineage>
</organism>
<dbReference type="HOGENOM" id="CLU_1509940_0_0_6"/>
<dbReference type="EMBL" id="CP000109">
    <property type="protein sequence ID" value="ABB41266.1"/>
    <property type="molecule type" value="Genomic_DNA"/>
</dbReference>
<accession>Q31HV7</accession>
<proteinExistence type="predicted"/>
<dbReference type="AlphaFoldDB" id="Q31HV7"/>
<gene>
    <name evidence="2" type="ordered locus">Tcr_0670</name>
</gene>
<dbReference type="OrthoDB" id="6429059at2"/>
<evidence type="ECO:0000256" key="1">
    <source>
        <dbReference type="SAM" id="MobiDB-lite"/>
    </source>
</evidence>
<dbReference type="STRING" id="317025.Tcr_0670"/>
<sequence length="178" mass="20046">MSNVVSKAEFARQQGINKSTVTRWDKAGRLVLNERGKVLVSESIKLLAETDGHRTDLKEKHADSRGKNITKPSSEQTDHDYSDMEAKEEDIGKDRAHWKAMTLDSENQMMLLNQAISEGDRVKLEDVIGDISGLAKSIKQGIQNLVDNLTPQIANISDEYEKKQRIESEVQKLIQQLS</sequence>